<dbReference type="Gene3D" id="1.10.220.160">
    <property type="match status" value="1"/>
</dbReference>
<evidence type="ECO:0000256" key="2">
    <source>
        <dbReference type="ARBA" id="ARBA00022771"/>
    </source>
</evidence>
<dbReference type="Pfam" id="PF01753">
    <property type="entry name" value="zf-MYND"/>
    <property type="match status" value="1"/>
</dbReference>
<dbReference type="AlphaFoldDB" id="A0A4Y9YY98"/>
<proteinExistence type="predicted"/>
<keyword evidence="2 4" id="KW-0863">Zinc-finger</keyword>
<evidence type="ECO:0000259" key="5">
    <source>
        <dbReference type="PROSITE" id="PS50865"/>
    </source>
</evidence>
<reference evidence="6 7" key="1">
    <citation type="submission" date="2019-02" db="EMBL/GenBank/DDBJ databases">
        <title>Genome sequencing of the rare red list fungi Dentipellis fragilis.</title>
        <authorList>
            <person name="Buettner E."/>
            <person name="Kellner H."/>
        </authorList>
    </citation>
    <scope>NUCLEOTIDE SEQUENCE [LARGE SCALE GENOMIC DNA]</scope>
    <source>
        <strain evidence="6 7">DSM 105465</strain>
    </source>
</reference>
<evidence type="ECO:0000313" key="6">
    <source>
        <dbReference type="EMBL" id="TFY66730.1"/>
    </source>
</evidence>
<dbReference type="GO" id="GO:0008270">
    <property type="term" value="F:zinc ion binding"/>
    <property type="evidence" value="ECO:0007669"/>
    <property type="project" value="UniProtKB-KW"/>
</dbReference>
<evidence type="ECO:0000256" key="3">
    <source>
        <dbReference type="ARBA" id="ARBA00022833"/>
    </source>
</evidence>
<organism evidence="6 7">
    <name type="scientific">Dentipellis fragilis</name>
    <dbReference type="NCBI Taxonomy" id="205917"/>
    <lineage>
        <taxon>Eukaryota</taxon>
        <taxon>Fungi</taxon>
        <taxon>Dikarya</taxon>
        <taxon>Basidiomycota</taxon>
        <taxon>Agaricomycotina</taxon>
        <taxon>Agaricomycetes</taxon>
        <taxon>Russulales</taxon>
        <taxon>Hericiaceae</taxon>
        <taxon>Dentipellis</taxon>
    </lineage>
</organism>
<dbReference type="OrthoDB" id="341421at2759"/>
<dbReference type="Proteomes" id="UP000298327">
    <property type="component" value="Unassembled WGS sequence"/>
</dbReference>
<gene>
    <name evidence="6" type="ORF">EVG20_g4362</name>
</gene>
<evidence type="ECO:0000313" key="7">
    <source>
        <dbReference type="Proteomes" id="UP000298327"/>
    </source>
</evidence>
<dbReference type="EMBL" id="SEOQ01000223">
    <property type="protein sequence ID" value="TFY66730.1"/>
    <property type="molecule type" value="Genomic_DNA"/>
</dbReference>
<dbReference type="SUPFAM" id="SSF144232">
    <property type="entry name" value="HIT/MYND zinc finger-like"/>
    <property type="match status" value="1"/>
</dbReference>
<keyword evidence="3" id="KW-0862">Zinc</keyword>
<accession>A0A4Y9YY98</accession>
<feature type="domain" description="MYND-type" evidence="5">
    <location>
        <begin position="20"/>
        <end position="59"/>
    </location>
</feature>
<dbReference type="InterPro" id="IPR002893">
    <property type="entry name" value="Znf_MYND"/>
</dbReference>
<evidence type="ECO:0000256" key="4">
    <source>
        <dbReference type="PROSITE-ProRule" id="PRU00134"/>
    </source>
</evidence>
<comment type="caution">
    <text evidence="6">The sequence shown here is derived from an EMBL/GenBank/DDBJ whole genome shotgun (WGS) entry which is preliminary data.</text>
</comment>
<evidence type="ECO:0000256" key="1">
    <source>
        <dbReference type="ARBA" id="ARBA00022723"/>
    </source>
</evidence>
<dbReference type="PROSITE" id="PS50865">
    <property type="entry name" value="ZF_MYND_2"/>
    <property type="match status" value="1"/>
</dbReference>
<dbReference type="STRING" id="205917.A0A4Y9YY98"/>
<keyword evidence="7" id="KW-1185">Reference proteome</keyword>
<keyword evidence="1" id="KW-0479">Metal-binding</keyword>
<protein>
    <recommendedName>
        <fullName evidence="5">MYND-type domain-containing protein</fullName>
    </recommendedName>
</protein>
<dbReference type="Pfam" id="PF26646">
    <property type="entry name" value="DUF8214"/>
    <property type="match status" value="1"/>
</dbReference>
<sequence>MSATPSSVKKVLGSCVNPSCQYFSMMAEKAPLKCSKCKSAKYCNQKCQRAHWPQHKEYCKIWAASSASNGEVPVAQIKLKMAHLIWLVRGMTEYVDYMFNEYRLHRSEALEARRGFMEFHFDRWEQLYAAIDFVESLPVFSEADFFAMPGTPSHAGFIEDGAEVSQKIHLRRVTPDRALKFMKVVDSFMHFTTDDTRPNLQRALDLTEKTDNVFIMSVTVRLEGTYSTHMYDFYYKNLSWKPAGL</sequence>
<dbReference type="Gene3D" id="6.10.140.2220">
    <property type="match status" value="1"/>
</dbReference>
<dbReference type="InterPro" id="IPR058527">
    <property type="entry name" value="DUF8214"/>
</dbReference>
<name>A0A4Y9YY98_9AGAM</name>